<feature type="transmembrane region" description="Helical" evidence="1">
    <location>
        <begin position="13"/>
        <end position="36"/>
    </location>
</feature>
<reference evidence="2 3" key="1">
    <citation type="journal article" date="2020" name="Microbes Environ.">
        <title>Synthetic bacterial community of duckweed: a simple and stable system to study plant-microbe interactions.</title>
        <authorList>
            <person name="Ishizawa H."/>
            <person name="Tada M."/>
            <person name="Kuroda M."/>
            <person name="Inoue D."/>
            <person name="Futamata H."/>
            <person name="Ike M."/>
        </authorList>
    </citation>
    <scope>NUCLEOTIDE SEQUENCE [LARGE SCALE GENOMIC DNA]</scope>
    <source>
        <strain evidence="2 3">DW100</strain>
    </source>
</reference>
<sequence length="182" mass="20948">MEKTNLCLEWAKIFVPVVGNLLILSGNIFIFIWGLMSLKKRLKTENVSSLEKLKYEKVLKSHEKVWDLLAYLSENNIGKSIFTVKGKEVQMNRENAEAYIKESSEIMYNEGVGLYISKEVIQLMFTYQGFLKGILKHSIPGDKIIIIKREDTLPDARKHYENLNIAIKQSIAIDNSKKILPK</sequence>
<evidence type="ECO:0000256" key="1">
    <source>
        <dbReference type="SAM" id="Phobius"/>
    </source>
</evidence>
<dbReference type="Proteomes" id="UP001380186">
    <property type="component" value="Chromosome"/>
</dbReference>
<dbReference type="RefSeq" id="WP_338614819.1">
    <property type="nucleotide sequence ID" value="NZ_AP029022.1"/>
</dbReference>
<name>A0ABM8K642_9FLAO</name>
<dbReference type="EMBL" id="AP029022">
    <property type="protein sequence ID" value="BEV04074.1"/>
    <property type="molecule type" value="Genomic_DNA"/>
</dbReference>
<keyword evidence="3" id="KW-1185">Reference proteome</keyword>
<accession>A0ABM8K642</accession>
<evidence type="ECO:0000313" key="2">
    <source>
        <dbReference type="EMBL" id="BEV04074.1"/>
    </source>
</evidence>
<protein>
    <submittedName>
        <fullName evidence="2">Uncharacterized protein</fullName>
    </submittedName>
</protein>
<proteinExistence type="predicted"/>
<dbReference type="NCBIfam" id="NF040556">
    <property type="entry name" value="CAS_Csx28"/>
    <property type="match status" value="1"/>
</dbReference>
<keyword evidence="1" id="KW-1133">Transmembrane helix</keyword>
<organism evidence="2 3">
    <name type="scientific">Chryseobacterium gambrini</name>
    <dbReference type="NCBI Taxonomy" id="373672"/>
    <lineage>
        <taxon>Bacteria</taxon>
        <taxon>Pseudomonadati</taxon>
        <taxon>Bacteroidota</taxon>
        <taxon>Flavobacteriia</taxon>
        <taxon>Flavobacteriales</taxon>
        <taxon>Weeksellaceae</taxon>
        <taxon>Chryseobacterium group</taxon>
        <taxon>Chryseobacterium</taxon>
    </lineage>
</organism>
<keyword evidence="1" id="KW-0472">Membrane</keyword>
<gene>
    <name evidence="2" type="ORF">CRDW_14480</name>
</gene>
<evidence type="ECO:0000313" key="3">
    <source>
        <dbReference type="Proteomes" id="UP001380186"/>
    </source>
</evidence>
<keyword evidence="1" id="KW-0812">Transmembrane</keyword>